<keyword evidence="3" id="KW-1185">Reference proteome</keyword>
<evidence type="ECO:0000313" key="2">
    <source>
        <dbReference type="EMBL" id="MBV7267478.1"/>
    </source>
</evidence>
<evidence type="ECO:0008006" key="4">
    <source>
        <dbReference type="Google" id="ProtNLM"/>
    </source>
</evidence>
<evidence type="ECO:0000256" key="1">
    <source>
        <dbReference type="PROSITE-ProRule" id="PRU00339"/>
    </source>
</evidence>
<dbReference type="InterPro" id="IPR019734">
    <property type="entry name" value="TPR_rpt"/>
</dbReference>
<keyword evidence="1" id="KW-0802">TPR repeat</keyword>
<dbReference type="EMBL" id="JAGSPB010000003">
    <property type="protein sequence ID" value="MBV7267478.1"/>
    <property type="molecule type" value="Genomic_DNA"/>
</dbReference>
<dbReference type="SMART" id="SM00028">
    <property type="entry name" value="TPR"/>
    <property type="match status" value="1"/>
</dbReference>
<accession>A0ABS6SR05</accession>
<reference evidence="2 3" key="1">
    <citation type="submission" date="2021-04" db="EMBL/GenBank/DDBJ databases">
        <authorList>
            <person name="Pira H."/>
            <person name="Risdian C."/>
            <person name="Wink J."/>
        </authorList>
    </citation>
    <scope>NUCLEOTIDE SEQUENCE [LARGE SCALE GENOMIC DNA]</scope>
    <source>
        <strain evidence="2 3">WH131</strain>
    </source>
</reference>
<feature type="repeat" description="TPR" evidence="1">
    <location>
        <begin position="285"/>
        <end position="318"/>
    </location>
</feature>
<organism evidence="2 3">
    <name type="scientific">Erythrobacter ani</name>
    <dbReference type="NCBI Taxonomy" id="2827235"/>
    <lineage>
        <taxon>Bacteria</taxon>
        <taxon>Pseudomonadati</taxon>
        <taxon>Pseudomonadota</taxon>
        <taxon>Alphaproteobacteria</taxon>
        <taxon>Sphingomonadales</taxon>
        <taxon>Erythrobacteraceae</taxon>
        <taxon>Erythrobacter/Porphyrobacter group</taxon>
        <taxon>Erythrobacter</taxon>
    </lineage>
</organism>
<dbReference type="PROSITE" id="PS50005">
    <property type="entry name" value="TPR"/>
    <property type="match status" value="1"/>
</dbReference>
<protein>
    <recommendedName>
        <fullName evidence="4">Tetratricopeptide repeat protein</fullName>
    </recommendedName>
</protein>
<comment type="caution">
    <text evidence="2">The sequence shown here is derived from an EMBL/GenBank/DDBJ whole genome shotgun (WGS) entry which is preliminary data.</text>
</comment>
<evidence type="ECO:0000313" key="3">
    <source>
        <dbReference type="Proteomes" id="UP000699975"/>
    </source>
</evidence>
<gene>
    <name evidence="2" type="ORF">KCG45_14925</name>
</gene>
<proteinExistence type="predicted"/>
<sequence>MPYSTSVSFCAMLRAFLSTLVLVIGGPAFAETLSVEGFYGAQADIPAEIEVLVAEPFAGDWGYGLQESVTGFLIQPIIADAPFFRVIPAALAARDRIYVIDSAATSGDGVPFIEVTDRRRETPDAVLQGAAFSRINDVHAAPRTVEECIRRDGENKCIEHEEVEIPCREMTVAYDAHVAIIQADGTRVYDDSAVLTSAQTYCRDGDSSPDPDAMIGALAARYAESVRRDLLPEFKRSDPRLLERRKGLSKQDRRVFKQALRLTKNDPFGACLLFRQLEDGNPRHVSVLFNIGLCEEAEDRLDQAAAYYERALIADPGRNYPQTGLRRIENRKRGEWQLAAKGLI</sequence>
<dbReference type="RefSeq" id="WP_218317992.1">
    <property type="nucleotide sequence ID" value="NZ_JAGSPB010000003.1"/>
</dbReference>
<dbReference type="Proteomes" id="UP000699975">
    <property type="component" value="Unassembled WGS sequence"/>
</dbReference>
<name>A0ABS6SR05_9SPHN</name>